<dbReference type="PANTHER" id="PTHR43308">
    <property type="entry name" value="OUTER MEMBRANE PROTEIN ALPHA-RELATED"/>
    <property type="match status" value="1"/>
</dbReference>
<sequence length="411" mass="45076">MKKTLVSALTTALVVGAASTTFAASNPFSDVPQGHWAYDAINQLVEDNVINGYGDGTFRGDRTITRYEAAKMVAQAMAKNPTGNDAAVVDKLKAEFADELNNLGVRVSNLERNADKVKWNGVAEYTATSKHEKVYGDKTKTNNSNLLFRLEPKAEVNDNWHVNARLDANTQLHTDRGNNGNVELKRVWAQGDYDKFTVKLGKFASLNDDSIADTPFSGAEVSFGNVVKAKVGAGRLSDGIFNADPANYQYVGLEASKEKLSGGLAWHHLNSNSIKNVAGYKKNGVSDEANIVMVKGGYAFDKNVSANAWYSNNHDADRYEQAASAEVDYKGAQKENQGTWGAWLAYRHLGGNALIHSTYDVIDANYKGWEIGGNYTAFKNVVATLRYGNEKGIFNKNVKAQNFFGRVEFFF</sequence>
<feature type="domain" description="SLH" evidence="2">
    <location>
        <begin position="24"/>
        <end position="87"/>
    </location>
</feature>
<dbReference type="InterPro" id="IPR001119">
    <property type="entry name" value="SLH_dom"/>
</dbReference>
<feature type="chain" id="PRO_5012116096" evidence="1">
    <location>
        <begin position="24"/>
        <end position="411"/>
    </location>
</feature>
<dbReference type="RefSeq" id="WP_073090994.1">
    <property type="nucleotide sequence ID" value="NZ_FRBC01000020.1"/>
</dbReference>
<proteinExistence type="predicted"/>
<dbReference type="InterPro" id="IPR032638">
    <property type="entry name" value="Porin_5"/>
</dbReference>
<dbReference type="InterPro" id="IPR051465">
    <property type="entry name" value="Cell_Envelope_Struct_Comp"/>
</dbReference>
<dbReference type="Pfam" id="PF00395">
    <property type="entry name" value="SLH"/>
    <property type="match status" value="1"/>
</dbReference>
<name>A0A1M6VS94_SELRU</name>
<dbReference type="PROSITE" id="PS51272">
    <property type="entry name" value="SLH"/>
    <property type="match status" value="1"/>
</dbReference>
<dbReference type="EMBL" id="FRBC01000020">
    <property type="protein sequence ID" value="SHK84215.1"/>
    <property type="molecule type" value="Genomic_DNA"/>
</dbReference>
<dbReference type="Proteomes" id="UP000184263">
    <property type="component" value="Unassembled WGS sequence"/>
</dbReference>
<feature type="signal peptide" evidence="1">
    <location>
        <begin position="1"/>
        <end position="23"/>
    </location>
</feature>
<dbReference type="Pfam" id="PF16930">
    <property type="entry name" value="Porin_5"/>
    <property type="match status" value="1"/>
</dbReference>
<evidence type="ECO:0000313" key="4">
    <source>
        <dbReference type="Proteomes" id="UP000184263"/>
    </source>
</evidence>
<accession>A0A1M6VS94</accession>
<protein>
    <submittedName>
        <fullName evidence="3">S-layer homology domain-containing protein</fullName>
    </submittedName>
</protein>
<gene>
    <name evidence="3" type="ORF">SAMN05216582_12039</name>
</gene>
<dbReference type="PANTHER" id="PTHR43308:SF1">
    <property type="entry name" value="OUTER MEMBRANE PROTEIN ALPHA"/>
    <property type="match status" value="1"/>
</dbReference>
<organism evidence="3 4">
    <name type="scientific">Selenomonas ruminantium</name>
    <dbReference type="NCBI Taxonomy" id="971"/>
    <lineage>
        <taxon>Bacteria</taxon>
        <taxon>Bacillati</taxon>
        <taxon>Bacillota</taxon>
        <taxon>Negativicutes</taxon>
        <taxon>Selenomonadales</taxon>
        <taxon>Selenomonadaceae</taxon>
        <taxon>Selenomonas</taxon>
    </lineage>
</organism>
<keyword evidence="1" id="KW-0732">Signal</keyword>
<dbReference type="OrthoDB" id="5845122at2"/>
<dbReference type="AlphaFoldDB" id="A0A1M6VS94"/>
<evidence type="ECO:0000259" key="2">
    <source>
        <dbReference type="PROSITE" id="PS51272"/>
    </source>
</evidence>
<dbReference type="SUPFAM" id="SSF56935">
    <property type="entry name" value="Porins"/>
    <property type="match status" value="1"/>
</dbReference>
<reference evidence="3 4" key="1">
    <citation type="submission" date="2016-11" db="EMBL/GenBank/DDBJ databases">
        <authorList>
            <person name="Jaros S."/>
            <person name="Januszkiewicz K."/>
            <person name="Wedrychowicz H."/>
        </authorList>
    </citation>
    <scope>NUCLEOTIDE SEQUENCE [LARGE SCALE GENOMIC DNA]</scope>
    <source>
        <strain evidence="3 4">HD4</strain>
    </source>
</reference>
<evidence type="ECO:0000256" key="1">
    <source>
        <dbReference type="SAM" id="SignalP"/>
    </source>
</evidence>
<evidence type="ECO:0000313" key="3">
    <source>
        <dbReference type="EMBL" id="SHK84215.1"/>
    </source>
</evidence>